<dbReference type="OrthoDB" id="9803017at2"/>
<accession>H2BZR7</accession>
<dbReference type="CDD" id="cd02440">
    <property type="entry name" value="AdoMet_MTases"/>
    <property type="match status" value="1"/>
</dbReference>
<evidence type="ECO:0000256" key="1">
    <source>
        <dbReference type="ARBA" id="ARBA00022603"/>
    </source>
</evidence>
<organism evidence="3 4">
    <name type="scientific">Gillisia limnaea (strain DSM 15749 / LMG 21470 / R-8282)</name>
    <dbReference type="NCBI Taxonomy" id="865937"/>
    <lineage>
        <taxon>Bacteria</taxon>
        <taxon>Pseudomonadati</taxon>
        <taxon>Bacteroidota</taxon>
        <taxon>Flavobacteriia</taxon>
        <taxon>Flavobacteriales</taxon>
        <taxon>Flavobacteriaceae</taxon>
        <taxon>Gillisia</taxon>
    </lineage>
</organism>
<dbReference type="eggNOG" id="COG0742">
    <property type="taxonomic scope" value="Bacteria"/>
</dbReference>
<dbReference type="AlphaFoldDB" id="H2BZR7"/>
<dbReference type="InterPro" id="IPR004398">
    <property type="entry name" value="RNA_MeTrfase_RsmD"/>
</dbReference>
<dbReference type="Pfam" id="PF03602">
    <property type="entry name" value="Cons_hypoth95"/>
    <property type="match status" value="1"/>
</dbReference>
<protein>
    <recommendedName>
        <fullName evidence="5">16S rRNA (Guanine(966)-N(2))-methyltransferase RsmD</fullName>
    </recommendedName>
</protein>
<dbReference type="InterPro" id="IPR002052">
    <property type="entry name" value="DNA_methylase_N6_adenine_CS"/>
</dbReference>
<dbReference type="PROSITE" id="PS00092">
    <property type="entry name" value="N6_MTASE"/>
    <property type="match status" value="1"/>
</dbReference>
<dbReference type="PANTHER" id="PTHR43542">
    <property type="entry name" value="METHYLTRANSFERASE"/>
    <property type="match status" value="1"/>
</dbReference>
<dbReference type="GO" id="GO:0008168">
    <property type="term" value="F:methyltransferase activity"/>
    <property type="evidence" value="ECO:0007669"/>
    <property type="project" value="UniProtKB-KW"/>
</dbReference>
<proteinExistence type="predicted"/>
<dbReference type="HOGENOM" id="CLU_075826_0_2_10"/>
<evidence type="ECO:0008006" key="5">
    <source>
        <dbReference type="Google" id="ProtNLM"/>
    </source>
</evidence>
<dbReference type="PIRSF" id="PIRSF004553">
    <property type="entry name" value="CHP00095"/>
    <property type="match status" value="1"/>
</dbReference>
<dbReference type="EMBL" id="JH594606">
    <property type="protein sequence ID" value="EHQ01259.1"/>
    <property type="molecule type" value="Genomic_DNA"/>
</dbReference>
<dbReference type="GO" id="GO:0031167">
    <property type="term" value="P:rRNA methylation"/>
    <property type="evidence" value="ECO:0007669"/>
    <property type="project" value="InterPro"/>
</dbReference>
<sequence>MRIISGLHKGRRITAPKQLPIRPTTDMAKEGLFNIINNRFHFKGLKVLDLFSGSGNIAYEFGSRGAGPIIAVDANIECVKFIKKTATELQLDINPIKSDVFKYIEKAPVKADLVFADPPYDLEEDQFNKIVELVMEKNILNPKGILIIEHSKHTKLTSLENYSESRKYGNSVFSFFVPKP</sequence>
<dbReference type="Proteomes" id="UP000003844">
    <property type="component" value="Unassembled WGS sequence"/>
</dbReference>
<dbReference type="InterPro" id="IPR029063">
    <property type="entry name" value="SAM-dependent_MTases_sf"/>
</dbReference>
<dbReference type="SUPFAM" id="SSF53335">
    <property type="entry name" value="S-adenosyl-L-methionine-dependent methyltransferases"/>
    <property type="match status" value="1"/>
</dbReference>
<dbReference type="RefSeq" id="WP_006987584.1">
    <property type="nucleotide sequence ID" value="NZ_JH594606.1"/>
</dbReference>
<dbReference type="STRING" id="865937.Gilli_0547"/>
<keyword evidence="2" id="KW-0808">Transferase</keyword>
<dbReference type="PANTHER" id="PTHR43542:SF1">
    <property type="entry name" value="METHYLTRANSFERASE"/>
    <property type="match status" value="1"/>
</dbReference>
<evidence type="ECO:0000313" key="3">
    <source>
        <dbReference type="EMBL" id="EHQ01259.1"/>
    </source>
</evidence>
<evidence type="ECO:0000313" key="4">
    <source>
        <dbReference type="Proteomes" id="UP000003844"/>
    </source>
</evidence>
<evidence type="ECO:0000256" key="2">
    <source>
        <dbReference type="ARBA" id="ARBA00022679"/>
    </source>
</evidence>
<dbReference type="GO" id="GO:0003676">
    <property type="term" value="F:nucleic acid binding"/>
    <property type="evidence" value="ECO:0007669"/>
    <property type="project" value="InterPro"/>
</dbReference>
<keyword evidence="4" id="KW-1185">Reference proteome</keyword>
<dbReference type="Gene3D" id="3.40.50.150">
    <property type="entry name" value="Vaccinia Virus protein VP39"/>
    <property type="match status" value="1"/>
</dbReference>
<keyword evidence="1" id="KW-0489">Methyltransferase</keyword>
<gene>
    <name evidence="3" type="ORF">Gilli_0547</name>
</gene>
<name>H2BZR7_GILLR</name>
<reference evidence="4" key="1">
    <citation type="journal article" date="2012" name="Stand. Genomic Sci.">
        <title>Genome sequence of the Antarctic rhodopsins-containing flavobacterium Gillisia limnaea type strain (R-8282(T)).</title>
        <authorList>
            <person name="Riedel T."/>
            <person name="Held B."/>
            <person name="Nolan M."/>
            <person name="Lucas S."/>
            <person name="Lapidus A."/>
            <person name="Tice H."/>
            <person name="Del Rio T.G."/>
            <person name="Cheng J.F."/>
            <person name="Han C."/>
            <person name="Tapia R."/>
            <person name="Goodwin L.A."/>
            <person name="Pitluck S."/>
            <person name="Liolios K."/>
            <person name="Mavromatis K."/>
            <person name="Pagani I."/>
            <person name="Ivanova N."/>
            <person name="Mikhailova N."/>
            <person name="Pati A."/>
            <person name="Chen A."/>
            <person name="Palaniappan K."/>
            <person name="Land M."/>
            <person name="Rohde M."/>
            <person name="Tindall B.J."/>
            <person name="Detter J.C."/>
            <person name="Goker M."/>
            <person name="Bristow J."/>
            <person name="Eisen J.A."/>
            <person name="Markowitz V."/>
            <person name="Hugenholtz P."/>
            <person name="Kyrpides N.C."/>
            <person name="Klenk H.P."/>
            <person name="Woyke T."/>
        </authorList>
    </citation>
    <scope>NUCLEOTIDE SEQUENCE [LARGE SCALE GENOMIC DNA]</scope>
    <source>
        <strain evidence="4">DSM 15749 / LMG 21470 / R-8282</strain>
    </source>
</reference>